<sequence>MLVFGARKSRHLCWPCHNLEKAKGLGPKYICQQCYLVIKEQPLMFRNNWYHLDHYSCTHCSTMLEFGALVPEAAESPKEIKEPFAQALCWDRAGPLRKLLPEALSGDVCYSCRHVIEGDLVSALNKAWCVNYFSCCTCNNKLTLKNKFMKFDMKPVWKRCYKNFPLELKKWLKKLAELAAPKAYPKSMGPPLPSLLLFLLVFLLMLSSSACHLHCSSYLPSWIFPSLWHKAEVGAWMC</sequence>
<dbReference type="GO" id="GO:2001046">
    <property type="term" value="P:positive regulation of integrin-mediated signaling pathway"/>
    <property type="evidence" value="ECO:0007669"/>
    <property type="project" value="TreeGrafter"/>
</dbReference>
<feature type="domain" description="LIM zinc-binding" evidence="5">
    <location>
        <begin position="107"/>
        <end position="167"/>
    </location>
</feature>
<dbReference type="PROSITE" id="PS00478">
    <property type="entry name" value="LIM_DOMAIN_1"/>
    <property type="match status" value="1"/>
</dbReference>
<keyword evidence="3 4" id="KW-0440">LIM domain</keyword>
<evidence type="ECO:0000313" key="6">
    <source>
        <dbReference type="EMBL" id="KAF6114406.1"/>
    </source>
</evidence>
<name>A0A834AR83_9CHIR</name>
<dbReference type="GO" id="GO:0045216">
    <property type="term" value="P:cell-cell junction organization"/>
    <property type="evidence" value="ECO:0007669"/>
    <property type="project" value="TreeGrafter"/>
</dbReference>
<dbReference type="EMBL" id="JABVXQ010000004">
    <property type="protein sequence ID" value="KAF6114406.1"/>
    <property type="molecule type" value="Genomic_DNA"/>
</dbReference>
<dbReference type="InterPro" id="IPR017351">
    <property type="entry name" value="PINCH-1-4-like"/>
</dbReference>
<organism evidence="6 7">
    <name type="scientific">Phyllostomus discolor</name>
    <name type="common">pale spear-nosed bat</name>
    <dbReference type="NCBI Taxonomy" id="89673"/>
    <lineage>
        <taxon>Eukaryota</taxon>
        <taxon>Metazoa</taxon>
        <taxon>Chordata</taxon>
        <taxon>Craniata</taxon>
        <taxon>Vertebrata</taxon>
        <taxon>Euteleostomi</taxon>
        <taxon>Mammalia</taxon>
        <taxon>Eutheria</taxon>
        <taxon>Laurasiatheria</taxon>
        <taxon>Chiroptera</taxon>
        <taxon>Yangochiroptera</taxon>
        <taxon>Phyllostomidae</taxon>
        <taxon>Phyllostominae</taxon>
        <taxon>Phyllostomus</taxon>
    </lineage>
</organism>
<dbReference type="PANTHER" id="PTHR24210:SF10">
    <property type="entry name" value="LIM AND SENESCENT CELL ANTIGEN-LIKE-CONTAINING DOMAIN PROTEIN 2"/>
    <property type="match status" value="1"/>
</dbReference>
<evidence type="ECO:0000256" key="1">
    <source>
        <dbReference type="ARBA" id="ARBA00022723"/>
    </source>
</evidence>
<keyword evidence="2 4" id="KW-0862">Zinc</keyword>
<protein>
    <submittedName>
        <fullName evidence="6">LIM zinc finger domain containing 2</fullName>
    </submittedName>
</protein>
<dbReference type="GO" id="GO:0005911">
    <property type="term" value="C:cell-cell junction"/>
    <property type="evidence" value="ECO:0007669"/>
    <property type="project" value="TreeGrafter"/>
</dbReference>
<dbReference type="GO" id="GO:0098609">
    <property type="term" value="P:cell-cell adhesion"/>
    <property type="evidence" value="ECO:0007669"/>
    <property type="project" value="TreeGrafter"/>
</dbReference>
<dbReference type="PANTHER" id="PTHR24210">
    <property type="entry name" value="LIM DOMAIN-CONTAINING PROTEIN"/>
    <property type="match status" value="1"/>
</dbReference>
<evidence type="ECO:0000256" key="2">
    <source>
        <dbReference type="ARBA" id="ARBA00022833"/>
    </source>
</evidence>
<evidence type="ECO:0000259" key="5">
    <source>
        <dbReference type="PROSITE" id="PS50023"/>
    </source>
</evidence>
<evidence type="ECO:0000256" key="3">
    <source>
        <dbReference type="ARBA" id="ARBA00023038"/>
    </source>
</evidence>
<dbReference type="GO" id="GO:0005925">
    <property type="term" value="C:focal adhesion"/>
    <property type="evidence" value="ECO:0007669"/>
    <property type="project" value="TreeGrafter"/>
</dbReference>
<gene>
    <name evidence="6" type="ORF">HJG60_007651</name>
</gene>
<dbReference type="FunFam" id="2.10.110.10:FF:000029">
    <property type="entry name" value="LIM and senescent cell antigen-like-containing domain protein"/>
    <property type="match status" value="1"/>
</dbReference>
<comment type="caution">
    <text evidence="6">The sequence shown here is derived from an EMBL/GenBank/DDBJ whole genome shotgun (WGS) entry which is preliminary data.</text>
</comment>
<dbReference type="InterPro" id="IPR001781">
    <property type="entry name" value="Znf_LIM"/>
</dbReference>
<dbReference type="GO" id="GO:1900026">
    <property type="term" value="P:positive regulation of substrate adhesion-dependent cell spreading"/>
    <property type="evidence" value="ECO:0007669"/>
    <property type="project" value="TreeGrafter"/>
</dbReference>
<dbReference type="Gene3D" id="2.10.110.10">
    <property type="entry name" value="Cysteine Rich Protein"/>
    <property type="match status" value="2"/>
</dbReference>
<dbReference type="SMART" id="SM00132">
    <property type="entry name" value="LIM"/>
    <property type="match status" value="1"/>
</dbReference>
<evidence type="ECO:0000313" key="7">
    <source>
        <dbReference type="Proteomes" id="UP000664940"/>
    </source>
</evidence>
<accession>A0A834AR83</accession>
<dbReference type="PROSITE" id="PS50023">
    <property type="entry name" value="LIM_DOMAIN_2"/>
    <property type="match status" value="1"/>
</dbReference>
<dbReference type="GO" id="GO:0046872">
    <property type="term" value="F:metal ion binding"/>
    <property type="evidence" value="ECO:0007669"/>
    <property type="project" value="UniProtKB-KW"/>
</dbReference>
<proteinExistence type="predicted"/>
<reference evidence="6 7" key="1">
    <citation type="journal article" date="2020" name="Nature">
        <title>Six reference-quality genomes reveal evolution of bat adaptations.</title>
        <authorList>
            <person name="Jebb D."/>
            <person name="Huang Z."/>
            <person name="Pippel M."/>
            <person name="Hughes G.M."/>
            <person name="Lavrichenko K."/>
            <person name="Devanna P."/>
            <person name="Winkler S."/>
            <person name="Jermiin L.S."/>
            <person name="Skirmuntt E.C."/>
            <person name="Katzourakis A."/>
            <person name="Burkitt-Gray L."/>
            <person name="Ray D.A."/>
            <person name="Sullivan K.A.M."/>
            <person name="Roscito J.G."/>
            <person name="Kirilenko B.M."/>
            <person name="Davalos L.M."/>
            <person name="Corthals A.P."/>
            <person name="Power M.L."/>
            <person name="Jones G."/>
            <person name="Ransome R.D."/>
            <person name="Dechmann D.K.N."/>
            <person name="Locatelli A.G."/>
            <person name="Puechmaille S.J."/>
            <person name="Fedrigo O."/>
            <person name="Jarvis E.D."/>
            <person name="Hiller M."/>
            <person name="Vernes S.C."/>
            <person name="Myers E.W."/>
            <person name="Teeling E.C."/>
        </authorList>
    </citation>
    <scope>NUCLEOTIDE SEQUENCE [LARGE SCALE GENOMIC DNA]</scope>
    <source>
        <strain evidence="6">Bat1K_MPI-CBG_1</strain>
    </source>
</reference>
<dbReference type="SUPFAM" id="SSF57716">
    <property type="entry name" value="Glucocorticoid receptor-like (DNA-binding domain)"/>
    <property type="match status" value="1"/>
</dbReference>
<keyword evidence="1 4" id="KW-0479">Metal-binding</keyword>
<dbReference type="Proteomes" id="UP000664940">
    <property type="component" value="Unassembled WGS sequence"/>
</dbReference>
<evidence type="ECO:0000256" key="4">
    <source>
        <dbReference type="PROSITE-ProRule" id="PRU00125"/>
    </source>
</evidence>
<dbReference type="Pfam" id="PF00412">
    <property type="entry name" value="LIM"/>
    <property type="match status" value="2"/>
</dbReference>
<dbReference type="AlphaFoldDB" id="A0A834AR83"/>
<dbReference type="GO" id="GO:0005737">
    <property type="term" value="C:cytoplasm"/>
    <property type="evidence" value="ECO:0007669"/>
    <property type="project" value="TreeGrafter"/>
</dbReference>